<dbReference type="Proteomes" id="UP000578531">
    <property type="component" value="Unassembled WGS sequence"/>
</dbReference>
<dbReference type="RefSeq" id="XP_037157968.1">
    <property type="nucleotide sequence ID" value="XM_037315129.1"/>
</dbReference>
<dbReference type="EMBL" id="JACCJC010000141">
    <property type="protein sequence ID" value="KAF6223094.1"/>
    <property type="molecule type" value="Genomic_DNA"/>
</dbReference>
<gene>
    <name evidence="1" type="ORF">HO173_013307</name>
</gene>
<keyword evidence="2" id="KW-1185">Reference proteome</keyword>
<evidence type="ECO:0000313" key="2">
    <source>
        <dbReference type="Proteomes" id="UP000578531"/>
    </source>
</evidence>
<comment type="caution">
    <text evidence="1">The sequence shown here is derived from an EMBL/GenBank/DDBJ whole genome shotgun (WGS) entry which is preliminary data.</text>
</comment>
<proteinExistence type="predicted"/>
<dbReference type="AlphaFoldDB" id="A0A8H6CGH5"/>
<protein>
    <submittedName>
        <fullName evidence="1">Uncharacterized protein</fullName>
    </submittedName>
</protein>
<reference evidence="1 2" key="1">
    <citation type="journal article" date="2020" name="Genomics">
        <title>Complete, high-quality genomes from long-read metagenomic sequencing of two wolf lichen thalli reveals enigmatic genome architecture.</title>
        <authorList>
            <person name="McKenzie S.K."/>
            <person name="Walston R.F."/>
            <person name="Allen J.L."/>
        </authorList>
    </citation>
    <scope>NUCLEOTIDE SEQUENCE [LARGE SCALE GENOMIC DNA]</scope>
    <source>
        <strain evidence="1">WasteWater2</strain>
    </source>
</reference>
<accession>A0A8H6CGH5</accession>
<sequence>MVIEPFAASCSNVGVYREGPGDSAAVNWAYSNGIVNGSITIPTEYSGQDSTTYIYPGTQIPQNETEYSCGARCMRMWALISESTLPDDQGQAMALIRCPITVSSVTNVTHDYRIISDGMAKLAASAIGLQRKSANPPQDNGTTTWRQYRFYPWGSAWEIHNLETDQVGANMAYFALASLAWMVITDPRLVLRVSCLS</sequence>
<dbReference type="GeneID" id="59294933"/>
<name>A0A8H6CGH5_9LECA</name>
<evidence type="ECO:0000313" key="1">
    <source>
        <dbReference type="EMBL" id="KAF6223094.1"/>
    </source>
</evidence>
<organism evidence="1 2">
    <name type="scientific">Letharia columbiana</name>
    <dbReference type="NCBI Taxonomy" id="112416"/>
    <lineage>
        <taxon>Eukaryota</taxon>
        <taxon>Fungi</taxon>
        <taxon>Dikarya</taxon>
        <taxon>Ascomycota</taxon>
        <taxon>Pezizomycotina</taxon>
        <taxon>Lecanoromycetes</taxon>
        <taxon>OSLEUM clade</taxon>
        <taxon>Lecanoromycetidae</taxon>
        <taxon>Lecanorales</taxon>
        <taxon>Lecanorineae</taxon>
        <taxon>Parmeliaceae</taxon>
        <taxon>Letharia</taxon>
    </lineage>
</organism>
<dbReference type="OrthoDB" id="3596604at2759"/>